<dbReference type="PANTHER" id="PTHR46535">
    <property type="entry name" value="NEDD4-BINDING PROTEIN 2"/>
    <property type="match status" value="1"/>
</dbReference>
<evidence type="ECO:0000259" key="2">
    <source>
        <dbReference type="PROSITE" id="PS50828"/>
    </source>
</evidence>
<organism evidence="3 4">
    <name type="scientific">Collybiopsis confluens</name>
    <dbReference type="NCBI Taxonomy" id="2823264"/>
    <lineage>
        <taxon>Eukaryota</taxon>
        <taxon>Fungi</taxon>
        <taxon>Dikarya</taxon>
        <taxon>Basidiomycota</taxon>
        <taxon>Agaricomycotina</taxon>
        <taxon>Agaricomycetes</taxon>
        <taxon>Agaricomycetidae</taxon>
        <taxon>Agaricales</taxon>
        <taxon>Marasmiineae</taxon>
        <taxon>Omphalotaceae</taxon>
        <taxon>Collybiopsis</taxon>
    </lineage>
</organism>
<dbReference type="SUPFAM" id="SSF160443">
    <property type="entry name" value="SMR domain-like"/>
    <property type="match status" value="1"/>
</dbReference>
<dbReference type="InterPro" id="IPR013899">
    <property type="entry name" value="DUF1771"/>
</dbReference>
<evidence type="ECO:0000313" key="4">
    <source>
        <dbReference type="Proteomes" id="UP000518752"/>
    </source>
</evidence>
<dbReference type="Gene3D" id="3.30.1370.110">
    <property type="match status" value="1"/>
</dbReference>
<dbReference type="AlphaFoldDB" id="A0A8H5HJU6"/>
<dbReference type="PANTHER" id="PTHR46535:SF1">
    <property type="entry name" value="NEDD4-BINDING PROTEIN 2"/>
    <property type="match status" value="1"/>
</dbReference>
<feature type="region of interest" description="Disordered" evidence="1">
    <location>
        <begin position="346"/>
        <end position="408"/>
    </location>
</feature>
<feature type="compositionally biased region" description="Polar residues" evidence="1">
    <location>
        <begin position="389"/>
        <end position="399"/>
    </location>
</feature>
<dbReference type="SMART" id="SM00463">
    <property type="entry name" value="SMR"/>
    <property type="match status" value="1"/>
</dbReference>
<dbReference type="OrthoDB" id="4080456at2759"/>
<evidence type="ECO:0000313" key="3">
    <source>
        <dbReference type="EMBL" id="KAF5384627.1"/>
    </source>
</evidence>
<dbReference type="EMBL" id="JAACJN010000042">
    <property type="protein sequence ID" value="KAF5384627.1"/>
    <property type="molecule type" value="Genomic_DNA"/>
</dbReference>
<dbReference type="InterPro" id="IPR002625">
    <property type="entry name" value="Smr_dom"/>
</dbReference>
<dbReference type="InterPro" id="IPR036063">
    <property type="entry name" value="Smr_dom_sf"/>
</dbReference>
<reference evidence="3 4" key="1">
    <citation type="journal article" date="2020" name="ISME J.">
        <title>Uncovering the hidden diversity of litter-decomposition mechanisms in mushroom-forming fungi.</title>
        <authorList>
            <person name="Floudas D."/>
            <person name="Bentzer J."/>
            <person name="Ahren D."/>
            <person name="Johansson T."/>
            <person name="Persson P."/>
            <person name="Tunlid A."/>
        </authorList>
    </citation>
    <scope>NUCLEOTIDE SEQUENCE [LARGE SCALE GENOMIC DNA]</scope>
    <source>
        <strain evidence="3 4">CBS 406.79</strain>
    </source>
</reference>
<feature type="compositionally biased region" description="Pro residues" evidence="1">
    <location>
        <begin position="364"/>
        <end position="377"/>
    </location>
</feature>
<dbReference type="SMART" id="SM01162">
    <property type="entry name" value="DUF1771"/>
    <property type="match status" value="1"/>
</dbReference>
<protein>
    <recommendedName>
        <fullName evidence="2">Smr domain-containing protein</fullName>
    </recommendedName>
</protein>
<comment type="caution">
    <text evidence="3">The sequence shown here is derived from an EMBL/GenBank/DDBJ whole genome shotgun (WGS) entry which is preliminary data.</text>
</comment>
<proteinExistence type="predicted"/>
<dbReference type="GO" id="GO:0005634">
    <property type="term" value="C:nucleus"/>
    <property type="evidence" value="ECO:0007669"/>
    <property type="project" value="TreeGrafter"/>
</dbReference>
<name>A0A8H5HJU6_9AGAR</name>
<keyword evidence="4" id="KW-1185">Reference proteome</keyword>
<feature type="domain" description="Smr" evidence="2">
    <location>
        <begin position="521"/>
        <end position="594"/>
    </location>
</feature>
<accession>A0A8H5HJU6</accession>
<dbReference type="GO" id="GO:0004519">
    <property type="term" value="F:endonuclease activity"/>
    <property type="evidence" value="ECO:0007669"/>
    <property type="project" value="TreeGrafter"/>
</dbReference>
<dbReference type="Proteomes" id="UP000518752">
    <property type="component" value="Unassembled WGS sequence"/>
</dbReference>
<dbReference type="PROSITE" id="PS50828">
    <property type="entry name" value="SMR"/>
    <property type="match status" value="1"/>
</dbReference>
<sequence>MDSQAKLFDKIQCQYPQLDSALVAAILLDLRDREPSAADLEVMHATLSELAIQADILSVSEDVVTDDSTPSLSFTNGDTSTSNSADFLNQPFSTPLGFLQAALPHIPNERLHRIILDLDLQGGGLDMADTVARILSEETIREMQERGFEGLDDTDGYVVKEQRWETVGKKSPERKKNKGRKITLVDVRQKQHAQPPAAIADKRSSSLPAPDPWTQISSLSSHLASLLPSQQSSFFSTYFHSPKYSTPYAALIDALRTITKSLAGDEADYSPILLSLLDILLPSYDYLDPEQSSRLVSDIELSLCATQGRADEALDLVRLLRDLDDDSSGYLEMGIYHQPVGTIPFPVDTAPSKRTPENAVKIPQLPPAPPPVPPPPPLKRDSPSRSKNRPSPYQWQIVPQRQRRKTPYTHSAFVPAYTRDVNGIKVRGSGNGLGKGGKGDVGELGEFRKRIQDSHRRRNEMLREASRMWQKGNAKSRGGEVALYFAERAREFQELAKKDALEAARMMVESKRLTSREDDTVDLHGTTASEAAVIALETLVSMRCSPSKPLKVITGRGTHSANQISILKPALQKALVEEGWAVSTWDGGLIVRGKRG</sequence>
<evidence type="ECO:0000256" key="1">
    <source>
        <dbReference type="SAM" id="MobiDB-lite"/>
    </source>
</evidence>
<gene>
    <name evidence="3" type="ORF">D9757_007513</name>
</gene>
<dbReference type="InterPro" id="IPR052772">
    <property type="entry name" value="Endo/PolyKinase_Domain-Protein"/>
</dbReference>